<keyword evidence="3" id="KW-1185">Reference proteome</keyword>
<accession>A0ABQ9IIQ4</accession>
<name>A0ABQ9IIQ4_9NEOP</name>
<dbReference type="Proteomes" id="UP001159363">
    <property type="component" value="Chromosome 1"/>
</dbReference>
<evidence type="ECO:0000313" key="2">
    <source>
        <dbReference type="EMBL" id="KAJ8896211.1"/>
    </source>
</evidence>
<dbReference type="InterPro" id="IPR012337">
    <property type="entry name" value="RNaseH-like_sf"/>
</dbReference>
<proteinExistence type="predicted"/>
<dbReference type="EMBL" id="JARBHB010000001">
    <property type="protein sequence ID" value="KAJ8896211.1"/>
    <property type="molecule type" value="Genomic_DNA"/>
</dbReference>
<protein>
    <recommendedName>
        <fullName evidence="1">HAT C-terminal dimerisation domain-containing protein</fullName>
    </recommendedName>
</protein>
<dbReference type="Pfam" id="PF05699">
    <property type="entry name" value="Dimer_Tnp_hAT"/>
    <property type="match status" value="1"/>
</dbReference>
<evidence type="ECO:0000313" key="3">
    <source>
        <dbReference type="Proteomes" id="UP001159363"/>
    </source>
</evidence>
<gene>
    <name evidence="2" type="ORF">PR048_001554</name>
</gene>
<dbReference type="PANTHER" id="PTHR47611">
    <property type="entry name" value="HAT DIMERISATION DOMAIN, C-TERMINAL"/>
    <property type="match status" value="1"/>
</dbReference>
<comment type="caution">
    <text evidence="2">The sequence shown here is derived from an EMBL/GenBank/DDBJ whole genome shotgun (WGS) entry which is preliminary data.</text>
</comment>
<dbReference type="InterPro" id="IPR008906">
    <property type="entry name" value="HATC_C_dom"/>
</dbReference>
<sequence length="208" mass="23989">MCDHVMECSVSRQPLPEEIKNMCIKLTEQLKKRLEDCESNELYAQTTLLDPRFEKFGFTDNAKFEAAYTQLQKKVCAICKLAAKTNTELPHAVVATASHSQSSLWKIFDMSIQILTLCDPTAAAIVETDKYMQEPLLNRHEDPLGWWCDRKCLYPRLHELVQRRLCIIPTSVPCERIFSKAGQTLTERRNRLSSSETSEFLFLHSNMK</sequence>
<organism evidence="2 3">
    <name type="scientific">Dryococelus australis</name>
    <dbReference type="NCBI Taxonomy" id="614101"/>
    <lineage>
        <taxon>Eukaryota</taxon>
        <taxon>Metazoa</taxon>
        <taxon>Ecdysozoa</taxon>
        <taxon>Arthropoda</taxon>
        <taxon>Hexapoda</taxon>
        <taxon>Insecta</taxon>
        <taxon>Pterygota</taxon>
        <taxon>Neoptera</taxon>
        <taxon>Polyneoptera</taxon>
        <taxon>Phasmatodea</taxon>
        <taxon>Verophasmatodea</taxon>
        <taxon>Anareolatae</taxon>
        <taxon>Phasmatidae</taxon>
        <taxon>Eurycanthinae</taxon>
        <taxon>Dryococelus</taxon>
    </lineage>
</organism>
<dbReference type="SUPFAM" id="SSF53098">
    <property type="entry name" value="Ribonuclease H-like"/>
    <property type="match status" value="1"/>
</dbReference>
<evidence type="ECO:0000259" key="1">
    <source>
        <dbReference type="Pfam" id="PF05699"/>
    </source>
</evidence>
<feature type="domain" description="HAT C-terminal dimerisation" evidence="1">
    <location>
        <begin position="127"/>
        <end position="207"/>
    </location>
</feature>
<reference evidence="2 3" key="1">
    <citation type="submission" date="2023-02" db="EMBL/GenBank/DDBJ databases">
        <title>LHISI_Scaffold_Assembly.</title>
        <authorList>
            <person name="Stuart O.P."/>
            <person name="Cleave R."/>
            <person name="Magrath M.J.L."/>
            <person name="Mikheyev A.S."/>
        </authorList>
    </citation>
    <scope>NUCLEOTIDE SEQUENCE [LARGE SCALE GENOMIC DNA]</scope>
    <source>
        <strain evidence="2">Daus_M_001</strain>
        <tissue evidence="2">Leg muscle</tissue>
    </source>
</reference>
<dbReference type="PANTHER" id="PTHR47611:SF3">
    <property type="entry name" value="HAT C-TERMINAL DIMERISATION DOMAIN-CONTAINING PROTEIN"/>
    <property type="match status" value="1"/>
</dbReference>